<protein>
    <submittedName>
        <fullName evidence="2">Uncharacterized protein</fullName>
    </submittedName>
</protein>
<feature type="signal peptide" evidence="1">
    <location>
        <begin position="1"/>
        <end position="18"/>
    </location>
</feature>
<proteinExistence type="predicted"/>
<evidence type="ECO:0000313" key="2">
    <source>
        <dbReference type="EMBL" id="KAK5118473.1"/>
    </source>
</evidence>
<dbReference type="EMBL" id="JAVRRL010000002">
    <property type="protein sequence ID" value="KAK5118473.1"/>
    <property type="molecule type" value="Genomic_DNA"/>
</dbReference>
<accession>A0AAN7TY85</accession>
<name>A0AAN7TY85_9PEZI</name>
<feature type="chain" id="PRO_5042867973" evidence="1">
    <location>
        <begin position="19"/>
        <end position="64"/>
    </location>
</feature>
<gene>
    <name evidence="2" type="ORF">LTR62_002988</name>
</gene>
<dbReference type="AlphaFoldDB" id="A0AAN7TY85"/>
<keyword evidence="1" id="KW-0732">Signal</keyword>
<evidence type="ECO:0000313" key="3">
    <source>
        <dbReference type="Proteomes" id="UP001310890"/>
    </source>
</evidence>
<evidence type="ECO:0000256" key="1">
    <source>
        <dbReference type="SAM" id="SignalP"/>
    </source>
</evidence>
<reference evidence="2" key="1">
    <citation type="submission" date="2023-08" db="EMBL/GenBank/DDBJ databases">
        <title>Black Yeasts Isolated from many extreme environments.</title>
        <authorList>
            <person name="Coleine C."/>
            <person name="Stajich J.E."/>
            <person name="Selbmann L."/>
        </authorList>
    </citation>
    <scope>NUCLEOTIDE SEQUENCE</scope>
    <source>
        <strain evidence="2">CCFEE 5401</strain>
    </source>
</reference>
<organism evidence="2 3">
    <name type="scientific">Meristemomyces frigidus</name>
    <dbReference type="NCBI Taxonomy" id="1508187"/>
    <lineage>
        <taxon>Eukaryota</taxon>
        <taxon>Fungi</taxon>
        <taxon>Dikarya</taxon>
        <taxon>Ascomycota</taxon>
        <taxon>Pezizomycotina</taxon>
        <taxon>Dothideomycetes</taxon>
        <taxon>Dothideomycetidae</taxon>
        <taxon>Mycosphaerellales</taxon>
        <taxon>Teratosphaeriaceae</taxon>
        <taxon>Meristemomyces</taxon>
    </lineage>
</organism>
<sequence>MSGEQFVFLALWTSSSLSFTMLSFALDKAVLESEGIYVGGWDPRGALWPKKVNGKTGKSSKTRD</sequence>
<comment type="caution">
    <text evidence="2">The sequence shown here is derived from an EMBL/GenBank/DDBJ whole genome shotgun (WGS) entry which is preliminary data.</text>
</comment>
<dbReference type="Proteomes" id="UP001310890">
    <property type="component" value="Unassembled WGS sequence"/>
</dbReference>